<dbReference type="Proteomes" id="UP000000391">
    <property type="component" value="Chromosome"/>
</dbReference>
<accession>D7EA40</accession>
<dbReference type="PANTHER" id="PTHR46268:SF6">
    <property type="entry name" value="UNIVERSAL STRESS PROTEIN UP12"/>
    <property type="match status" value="1"/>
</dbReference>
<dbReference type="SUPFAM" id="SSF52402">
    <property type="entry name" value="Adenine nucleotide alpha hydrolases-like"/>
    <property type="match status" value="1"/>
</dbReference>
<dbReference type="Pfam" id="PF00582">
    <property type="entry name" value="Usp"/>
    <property type="match status" value="1"/>
</dbReference>
<evidence type="ECO:0000256" key="1">
    <source>
        <dbReference type="ARBA" id="ARBA00008791"/>
    </source>
</evidence>
<dbReference type="KEGG" id="mev:Metev_1880"/>
<proteinExistence type="inferred from homology"/>
<dbReference type="RefSeq" id="WP_013195276.1">
    <property type="nucleotide sequence ID" value="NC_014253.1"/>
</dbReference>
<sequence>MKTHYNKMLIATDGSDNSENAIYRGIEFAKITGAKVYAIYVLNTGTYFDEPVFDKQKARRYTTDHVEDIGNNNGINVESVVIIGNPAKEIIDFAEKNEIDLIVMGSLGKSGVVRFLLGSVSDNVLKHASSEVLIVP</sequence>
<dbReference type="InterPro" id="IPR006015">
    <property type="entry name" value="Universal_stress_UspA"/>
</dbReference>
<dbReference type="InterPro" id="IPR014729">
    <property type="entry name" value="Rossmann-like_a/b/a_fold"/>
</dbReference>
<name>D7EA40_METEZ</name>
<dbReference type="PIRSF" id="PIRSF006276">
    <property type="entry name" value="UspA"/>
    <property type="match status" value="1"/>
</dbReference>
<evidence type="ECO:0000259" key="2">
    <source>
        <dbReference type="Pfam" id="PF00582"/>
    </source>
</evidence>
<dbReference type="EMBL" id="CP002069">
    <property type="protein sequence ID" value="ADI74711.1"/>
    <property type="molecule type" value="Genomic_DNA"/>
</dbReference>
<dbReference type="PRINTS" id="PR01438">
    <property type="entry name" value="UNVRSLSTRESS"/>
</dbReference>
<dbReference type="Gene3D" id="3.40.50.620">
    <property type="entry name" value="HUPs"/>
    <property type="match status" value="1"/>
</dbReference>
<dbReference type="OrthoDB" id="105697at2157"/>
<dbReference type="HOGENOM" id="CLU_049301_11_1_2"/>
<evidence type="ECO:0000313" key="3">
    <source>
        <dbReference type="EMBL" id="ADI74711.1"/>
    </source>
</evidence>
<dbReference type="GeneID" id="9347536"/>
<dbReference type="STRING" id="644295.Metev_1880"/>
<gene>
    <name evidence="3" type="ordered locus">Metev_1880</name>
</gene>
<keyword evidence="4" id="KW-1185">Reference proteome</keyword>
<comment type="similarity">
    <text evidence="1">Belongs to the universal stress protein A family.</text>
</comment>
<protein>
    <submittedName>
        <fullName evidence="3">UspA domain protein</fullName>
    </submittedName>
</protein>
<reference evidence="3 4" key="1">
    <citation type="submission" date="2010-06" db="EMBL/GenBank/DDBJ databases">
        <title>Complete sequence chromosome of Methanohalobium evestigatum Z-7303.</title>
        <authorList>
            <consortium name="US DOE Joint Genome Institute"/>
            <person name="Lucas S."/>
            <person name="Copeland A."/>
            <person name="Lapidus A."/>
            <person name="Cheng J.-F."/>
            <person name="Bruce D."/>
            <person name="Goodwin L."/>
            <person name="Pitluck S."/>
            <person name="Saunders E."/>
            <person name="Detter J.C."/>
            <person name="Han C."/>
            <person name="Tapia R."/>
            <person name="Land M."/>
            <person name="Hauser L."/>
            <person name="Kyrpides N."/>
            <person name="Mikhailova N."/>
            <person name="Sieprawska-Lupa M."/>
            <person name="Whitman W.B."/>
            <person name="Anderson I."/>
            <person name="Woyke T."/>
        </authorList>
    </citation>
    <scope>NUCLEOTIDE SEQUENCE [LARGE SCALE GENOMIC DNA]</scope>
    <source>
        <strain evidence="4">ATCC BAA-1072 / DSM 3721 / NBRC 107634 / OCM 161 / Z-7303</strain>
    </source>
</reference>
<organism evidence="3 4">
    <name type="scientific">Methanohalobium evestigatum (strain ATCC BAA-1072 / DSM 3721 / NBRC 107634 / OCM 161 / Z-7303)</name>
    <dbReference type="NCBI Taxonomy" id="644295"/>
    <lineage>
        <taxon>Archaea</taxon>
        <taxon>Methanobacteriati</taxon>
        <taxon>Methanobacteriota</taxon>
        <taxon>Stenosarchaea group</taxon>
        <taxon>Methanomicrobia</taxon>
        <taxon>Methanosarcinales</taxon>
        <taxon>Methanosarcinaceae</taxon>
        <taxon>Methanohalobium</taxon>
    </lineage>
</organism>
<feature type="domain" description="UspA" evidence="2">
    <location>
        <begin position="5"/>
        <end position="136"/>
    </location>
</feature>
<dbReference type="InterPro" id="IPR006016">
    <property type="entry name" value="UspA"/>
</dbReference>
<dbReference type="AlphaFoldDB" id="D7EA40"/>
<dbReference type="PANTHER" id="PTHR46268">
    <property type="entry name" value="STRESS RESPONSE PROTEIN NHAX"/>
    <property type="match status" value="1"/>
</dbReference>
<evidence type="ECO:0000313" key="4">
    <source>
        <dbReference type="Proteomes" id="UP000000391"/>
    </source>
</evidence>
<dbReference type="CDD" id="cd00293">
    <property type="entry name" value="USP-like"/>
    <property type="match status" value="1"/>
</dbReference>